<keyword evidence="3" id="KW-0269">Exonuclease</keyword>
<dbReference type="GO" id="GO:0004527">
    <property type="term" value="F:exonuclease activity"/>
    <property type="evidence" value="ECO:0007669"/>
    <property type="project" value="UniProtKB-KW"/>
</dbReference>
<dbReference type="AlphaFoldDB" id="A0A7D3VXU6"/>
<dbReference type="PANTHER" id="PTHR42834:SF1">
    <property type="entry name" value="ENDONUCLEASE_EXONUCLEASE_PHOSPHATASE FAMILY PROTEIN (AFU_ORTHOLOGUE AFUA_3G09210)"/>
    <property type="match status" value="1"/>
</dbReference>
<feature type="domain" description="Endonuclease/exonuclease/phosphatase" evidence="2">
    <location>
        <begin position="289"/>
        <end position="553"/>
    </location>
</feature>
<gene>
    <name evidence="3" type="ORF">ACTIVE_3070</name>
</gene>
<keyword evidence="3" id="KW-0540">Nuclease</keyword>
<accession>A0A7D3VXU6</accession>
<evidence type="ECO:0000313" key="3">
    <source>
        <dbReference type="EMBL" id="QKG21432.1"/>
    </source>
</evidence>
<dbReference type="CDD" id="cd04486">
    <property type="entry name" value="YhcR_OBF_like"/>
    <property type="match status" value="1"/>
</dbReference>
<keyword evidence="3" id="KW-0255">Endonuclease</keyword>
<feature type="signal peptide" evidence="1">
    <location>
        <begin position="1"/>
        <end position="25"/>
    </location>
</feature>
<dbReference type="SUPFAM" id="SSF56219">
    <property type="entry name" value="DNase I-like"/>
    <property type="match status" value="1"/>
</dbReference>
<dbReference type="NCBIfam" id="NF033681">
    <property type="entry name" value="ExeM_NucH_DNase"/>
    <property type="match status" value="1"/>
</dbReference>
<sequence>MRRTAAALATVLTAGLAAGVQPATAAEPGTCGTPATHRIAEVQGTGDASPLRGQTVRVEGVVTGDFQRTDQLKGFFIQDPAPDGDPRTSDGIFVYSTQEVKPGDRVLVTGKATEYNGLTELSPVTAVDVCGRGKVVPGNVRLPLKGGANLEQYEGMLIRFPQKLTATETYQLGRYGEITVSAGGRLFQPTDGHGSTQAGNDARQLLVDDGSNVQNPATIPYTDPRVLRIGDTTAGLTGVLTYQYGAYALQPTRTAHFADDNPEPKKPQAVGGDVRVASFNTLNWFTTLNERGANSAEERERQLTKLVAALKGLNPDVAGLMEVENNGDSGALKTLVDRLNEAVGAGTYTWVENPNPGTDAIHVAMIYKPAKLKPVGAAHSSAQAVFERPPLAQEFQPIGGGAKFTLIVNHLKSKGCTGATGADTDQGDGQGCFNAHRVAQAKAVADLAAHEENPLVIGDLNSYTAEDPIKVLTGAGLVGQTERFVRPDRRYSYVFDGMSGELDHVLAGAALSRRVTGATIWHVNSDEPTLLDYNTEYNPARFYRPDAFRSSDHDPVLVGLRLR</sequence>
<keyword evidence="4" id="KW-1185">Reference proteome</keyword>
<dbReference type="GO" id="GO:0004519">
    <property type="term" value="F:endonuclease activity"/>
    <property type="evidence" value="ECO:0007669"/>
    <property type="project" value="UniProtKB-KW"/>
</dbReference>
<dbReference type="RefSeq" id="WP_173095701.1">
    <property type="nucleotide sequence ID" value="NZ_CP053892.1"/>
</dbReference>
<evidence type="ECO:0000259" key="2">
    <source>
        <dbReference type="Pfam" id="PF03372"/>
    </source>
</evidence>
<dbReference type="EMBL" id="CP053892">
    <property type="protein sequence ID" value="QKG21432.1"/>
    <property type="molecule type" value="Genomic_DNA"/>
</dbReference>
<keyword evidence="3" id="KW-0378">Hydrolase</keyword>
<keyword evidence="1" id="KW-0732">Signal</keyword>
<evidence type="ECO:0000313" key="4">
    <source>
        <dbReference type="Proteomes" id="UP000501240"/>
    </source>
</evidence>
<dbReference type="InterPro" id="IPR005135">
    <property type="entry name" value="Endo/exonuclease/phosphatase"/>
</dbReference>
<protein>
    <submittedName>
        <fullName evidence="3">Endonuclease/exonuclease/phosphatase</fullName>
    </submittedName>
</protein>
<reference evidence="3 4" key="1">
    <citation type="submission" date="2020-05" db="EMBL/GenBank/DDBJ databases">
        <title>Actinomadura verrucosospora NRRL-B18236 (PFL_A860) Genome sequencing and assembly.</title>
        <authorList>
            <person name="Samborskyy M."/>
        </authorList>
    </citation>
    <scope>NUCLEOTIDE SEQUENCE [LARGE SCALE GENOMIC DNA]</scope>
    <source>
        <strain evidence="3 4">NRRL:B18236</strain>
    </source>
</reference>
<dbReference type="Proteomes" id="UP000501240">
    <property type="component" value="Chromosome"/>
</dbReference>
<feature type="chain" id="PRO_5028969975" evidence="1">
    <location>
        <begin position="26"/>
        <end position="563"/>
    </location>
</feature>
<dbReference type="InterPro" id="IPR047971">
    <property type="entry name" value="ExeM-like"/>
</dbReference>
<dbReference type="PANTHER" id="PTHR42834">
    <property type="entry name" value="ENDONUCLEASE/EXONUCLEASE/PHOSPHATASE FAMILY PROTEIN (AFU_ORTHOLOGUE AFUA_3G09210)"/>
    <property type="match status" value="1"/>
</dbReference>
<dbReference type="InterPro" id="IPR036691">
    <property type="entry name" value="Endo/exonu/phosph_ase_sf"/>
</dbReference>
<name>A0A7D3VXU6_ACTVE</name>
<organism evidence="3 4">
    <name type="scientific">Actinomadura verrucosospora</name>
    <dbReference type="NCBI Taxonomy" id="46165"/>
    <lineage>
        <taxon>Bacteria</taxon>
        <taxon>Bacillati</taxon>
        <taxon>Actinomycetota</taxon>
        <taxon>Actinomycetes</taxon>
        <taxon>Streptosporangiales</taxon>
        <taxon>Thermomonosporaceae</taxon>
        <taxon>Actinomadura</taxon>
    </lineage>
</organism>
<evidence type="ECO:0000256" key="1">
    <source>
        <dbReference type="SAM" id="SignalP"/>
    </source>
</evidence>
<proteinExistence type="predicted"/>
<dbReference type="Gene3D" id="3.60.10.10">
    <property type="entry name" value="Endonuclease/exonuclease/phosphatase"/>
    <property type="match status" value="1"/>
</dbReference>
<dbReference type="Pfam" id="PF03372">
    <property type="entry name" value="Exo_endo_phos"/>
    <property type="match status" value="1"/>
</dbReference>
<dbReference type="CDD" id="cd10283">
    <property type="entry name" value="MnuA_DNase1-like"/>
    <property type="match status" value="1"/>
</dbReference>